<comment type="caution">
    <text evidence="1">The sequence shown here is derived from an EMBL/GenBank/DDBJ whole genome shotgun (WGS) entry which is preliminary data.</text>
</comment>
<protein>
    <submittedName>
        <fullName evidence="1">Uncharacterized protein</fullName>
    </submittedName>
</protein>
<dbReference type="Proteomes" id="UP001054837">
    <property type="component" value="Unassembled WGS sequence"/>
</dbReference>
<reference evidence="1 2" key="1">
    <citation type="submission" date="2021-06" db="EMBL/GenBank/DDBJ databases">
        <title>Caerostris darwini draft genome.</title>
        <authorList>
            <person name="Kono N."/>
            <person name="Arakawa K."/>
        </authorList>
    </citation>
    <scope>NUCLEOTIDE SEQUENCE [LARGE SCALE GENOMIC DNA]</scope>
</reference>
<gene>
    <name evidence="1" type="ORF">CDAR_319381</name>
</gene>
<evidence type="ECO:0000313" key="2">
    <source>
        <dbReference type="Proteomes" id="UP001054837"/>
    </source>
</evidence>
<dbReference type="EMBL" id="BPLQ01006014">
    <property type="protein sequence ID" value="GIY19113.1"/>
    <property type="molecule type" value="Genomic_DNA"/>
</dbReference>
<name>A0AAV4RGJ7_9ARAC</name>
<sequence length="80" mass="9332">MITMDTVPDEFNGMVSKGKAIVSYYCYLRIRAVRRPVSFQDDVENVQLVVSEDVFKWICGEICGKYRSYFDDLRSVVICY</sequence>
<proteinExistence type="predicted"/>
<organism evidence="1 2">
    <name type="scientific">Caerostris darwini</name>
    <dbReference type="NCBI Taxonomy" id="1538125"/>
    <lineage>
        <taxon>Eukaryota</taxon>
        <taxon>Metazoa</taxon>
        <taxon>Ecdysozoa</taxon>
        <taxon>Arthropoda</taxon>
        <taxon>Chelicerata</taxon>
        <taxon>Arachnida</taxon>
        <taxon>Araneae</taxon>
        <taxon>Araneomorphae</taxon>
        <taxon>Entelegynae</taxon>
        <taxon>Araneoidea</taxon>
        <taxon>Araneidae</taxon>
        <taxon>Caerostris</taxon>
    </lineage>
</organism>
<keyword evidence="2" id="KW-1185">Reference proteome</keyword>
<dbReference type="AlphaFoldDB" id="A0AAV4RGJ7"/>
<evidence type="ECO:0000313" key="1">
    <source>
        <dbReference type="EMBL" id="GIY19113.1"/>
    </source>
</evidence>
<accession>A0AAV4RGJ7</accession>